<dbReference type="GO" id="GO:0019957">
    <property type="term" value="F:C-C chemokine binding"/>
    <property type="evidence" value="ECO:0007669"/>
    <property type="project" value="TreeGrafter"/>
</dbReference>
<dbReference type="PROSITE" id="PS50262">
    <property type="entry name" value="G_PROTEIN_RECEP_F1_2"/>
    <property type="match status" value="2"/>
</dbReference>
<proteinExistence type="inferred from homology"/>
<evidence type="ECO:0000259" key="12">
    <source>
        <dbReference type="PROSITE" id="PS50262"/>
    </source>
</evidence>
<feature type="transmembrane region" description="Helical" evidence="11">
    <location>
        <begin position="96"/>
        <end position="117"/>
    </location>
</feature>
<feature type="transmembrane region" description="Helical" evidence="11">
    <location>
        <begin position="456"/>
        <end position="474"/>
    </location>
</feature>
<feature type="transmembrane region" description="Helical" evidence="11">
    <location>
        <begin position="292"/>
        <end position="315"/>
    </location>
</feature>
<organism evidence="13 14">
    <name type="scientific">Silurus meridionalis</name>
    <name type="common">Southern catfish</name>
    <name type="synonym">Silurus soldatovi meridionalis</name>
    <dbReference type="NCBI Taxonomy" id="175797"/>
    <lineage>
        <taxon>Eukaryota</taxon>
        <taxon>Metazoa</taxon>
        <taxon>Chordata</taxon>
        <taxon>Craniata</taxon>
        <taxon>Vertebrata</taxon>
        <taxon>Euteleostomi</taxon>
        <taxon>Actinopterygii</taxon>
        <taxon>Neopterygii</taxon>
        <taxon>Teleostei</taxon>
        <taxon>Ostariophysi</taxon>
        <taxon>Siluriformes</taxon>
        <taxon>Siluridae</taxon>
        <taxon>Silurus</taxon>
    </lineage>
</organism>
<comment type="similarity">
    <text evidence="10">Belongs to the G-protein coupled receptor 1 family.</text>
</comment>
<feature type="transmembrane region" description="Helical" evidence="11">
    <location>
        <begin position="369"/>
        <end position="389"/>
    </location>
</feature>
<keyword evidence="4 11" id="KW-1133">Transmembrane helix</keyword>
<dbReference type="GO" id="GO:0004974">
    <property type="term" value="F:leukotriene receptor activity"/>
    <property type="evidence" value="ECO:0007669"/>
    <property type="project" value="UniProtKB-ARBA"/>
</dbReference>
<feature type="transmembrane region" description="Helical" evidence="11">
    <location>
        <begin position="41"/>
        <end position="62"/>
    </location>
</feature>
<reference evidence="13" key="1">
    <citation type="submission" date="2020-08" db="EMBL/GenBank/DDBJ databases">
        <title>Chromosome-level assembly of Southern catfish (Silurus meridionalis) provides insights into visual adaptation to the nocturnal and benthic lifestyles.</title>
        <authorList>
            <person name="Zhang Y."/>
            <person name="Wang D."/>
            <person name="Peng Z."/>
        </authorList>
    </citation>
    <scope>NUCLEOTIDE SEQUENCE</scope>
    <source>
        <strain evidence="13">SWU-2019-XX</strain>
        <tissue evidence="13">Muscle</tissue>
    </source>
</reference>
<dbReference type="GO" id="GO:0060326">
    <property type="term" value="P:cell chemotaxis"/>
    <property type="evidence" value="ECO:0007669"/>
    <property type="project" value="TreeGrafter"/>
</dbReference>
<keyword evidence="14" id="KW-1185">Reference proteome</keyword>
<dbReference type="PROSITE" id="PS00237">
    <property type="entry name" value="G_PROTEIN_RECEP_F1_1"/>
    <property type="match status" value="2"/>
</dbReference>
<feature type="transmembrane region" description="Helical" evidence="11">
    <location>
        <begin position="6"/>
        <end position="29"/>
    </location>
</feature>
<evidence type="ECO:0000256" key="3">
    <source>
        <dbReference type="ARBA" id="ARBA00022692"/>
    </source>
</evidence>
<dbReference type="GO" id="GO:0016493">
    <property type="term" value="F:C-C chemokine receptor activity"/>
    <property type="evidence" value="ECO:0007669"/>
    <property type="project" value="TreeGrafter"/>
</dbReference>
<dbReference type="AlphaFoldDB" id="A0A8T0A9V7"/>
<gene>
    <name evidence="13" type="ORF">HF521_014055</name>
</gene>
<evidence type="ECO:0000256" key="1">
    <source>
        <dbReference type="ARBA" id="ARBA00004651"/>
    </source>
</evidence>
<dbReference type="FunFam" id="1.20.1070.10:FF:000109">
    <property type="entry name" value="Leukotriene B4 receptor"/>
    <property type="match status" value="1"/>
</dbReference>
<evidence type="ECO:0000256" key="4">
    <source>
        <dbReference type="ARBA" id="ARBA00022989"/>
    </source>
</evidence>
<feature type="transmembrane region" description="Helical" evidence="11">
    <location>
        <begin position="496"/>
        <end position="519"/>
    </location>
</feature>
<dbReference type="InterPro" id="IPR050119">
    <property type="entry name" value="CCR1-9-like"/>
</dbReference>
<feature type="transmembrane region" description="Helical" evidence="11">
    <location>
        <begin position="414"/>
        <end position="436"/>
    </location>
</feature>
<keyword evidence="9 10" id="KW-0807">Transducer</keyword>
<keyword evidence="5 10" id="KW-0297">G-protein coupled receptor</keyword>
<keyword evidence="6 11" id="KW-0472">Membrane</keyword>
<feature type="transmembrane region" description="Helical" evidence="11">
    <location>
        <begin position="253"/>
        <end position="280"/>
    </location>
</feature>
<evidence type="ECO:0000256" key="7">
    <source>
        <dbReference type="ARBA" id="ARBA00023170"/>
    </source>
</evidence>
<dbReference type="InterPro" id="IPR017452">
    <property type="entry name" value="GPCR_Rhodpsn_7TM"/>
</dbReference>
<sequence length="529" mass="59799">MVYISYVCMYVSVFLITVMSVERYLAVRYPFKMLHWKKSNAMNLILAVGWTLALLLGLPAIWTQSLEENMDGVQHCFSSEFGSVALEVFFACSETLIGFIIPFVTLAVCYVQVASQLRQMHRKRKQKSVFLISGVVLAFALCWLPHHVMNIINVAMLLGAHAENQAEVSEAAVFISGAMAFISSSVNPLLYAFAARSFQGSLRESSMARLFQEIASYTAQLRGTEHQTSHCLDQDALKIEVLEQPQETGMETVFVGACIIMAVCFVVGTPGNLLVIWTIVKHVKQCSHTVLLIKHLAVADLLVVFTLPLWIYSLAWSWVFSEVMCKAMVYIIYACMYASIFLITIMSVERFLAVRFPFTSVTWRKKQMLNKILLVVWVASFLLSIPVIITQTLDEHNGQMQCLFREYESNTQEAVLLLLETLVGFVIPFFILVLCYGCLYSRITEMSFRSKRKSTLLIASVVVVFALCWIPHHITNLLSLVQLVEVRENIKDVIDAMYMISSSLVFVSSTINPVLYVFAARSFRTSLRD</sequence>
<comment type="caution">
    <text evidence="13">The sequence shown here is derived from an EMBL/GenBank/DDBJ whole genome shotgun (WGS) entry which is preliminary data.</text>
</comment>
<evidence type="ECO:0000256" key="9">
    <source>
        <dbReference type="ARBA" id="ARBA00023224"/>
    </source>
</evidence>
<dbReference type="GO" id="GO:0007204">
    <property type="term" value="P:positive regulation of cytosolic calcium ion concentration"/>
    <property type="evidence" value="ECO:0007669"/>
    <property type="project" value="TreeGrafter"/>
</dbReference>
<keyword evidence="3 10" id="KW-0812">Transmembrane</keyword>
<dbReference type="Pfam" id="PF00001">
    <property type="entry name" value="7tm_1"/>
    <property type="match status" value="2"/>
</dbReference>
<keyword evidence="2" id="KW-1003">Cell membrane</keyword>
<feature type="transmembrane region" description="Helical" evidence="11">
    <location>
        <begin position="327"/>
        <end position="348"/>
    </location>
</feature>
<evidence type="ECO:0000256" key="10">
    <source>
        <dbReference type="RuleBase" id="RU000688"/>
    </source>
</evidence>
<evidence type="ECO:0000313" key="14">
    <source>
        <dbReference type="Proteomes" id="UP000606274"/>
    </source>
</evidence>
<name>A0A8T0A9V7_SILME</name>
<evidence type="ECO:0000256" key="8">
    <source>
        <dbReference type="ARBA" id="ARBA00023180"/>
    </source>
</evidence>
<dbReference type="GO" id="GO:0009897">
    <property type="term" value="C:external side of plasma membrane"/>
    <property type="evidence" value="ECO:0007669"/>
    <property type="project" value="TreeGrafter"/>
</dbReference>
<dbReference type="Gene3D" id="1.20.1070.10">
    <property type="entry name" value="Rhodopsin 7-helix transmembrane proteins"/>
    <property type="match status" value="2"/>
</dbReference>
<evidence type="ECO:0000256" key="5">
    <source>
        <dbReference type="ARBA" id="ARBA00023040"/>
    </source>
</evidence>
<keyword evidence="8" id="KW-0325">Glycoprotein</keyword>
<dbReference type="Proteomes" id="UP000606274">
    <property type="component" value="Unassembled WGS sequence"/>
</dbReference>
<dbReference type="EMBL" id="JABFDY010000026">
    <property type="protein sequence ID" value="KAF7688049.1"/>
    <property type="molecule type" value="Genomic_DNA"/>
</dbReference>
<evidence type="ECO:0000256" key="2">
    <source>
        <dbReference type="ARBA" id="ARBA00022475"/>
    </source>
</evidence>
<dbReference type="InterPro" id="IPR000276">
    <property type="entry name" value="GPCR_Rhodpsn"/>
</dbReference>
<feature type="non-terminal residue" evidence="13">
    <location>
        <position position="529"/>
    </location>
</feature>
<evidence type="ECO:0000313" key="13">
    <source>
        <dbReference type="EMBL" id="KAF7688049.1"/>
    </source>
</evidence>
<comment type="subcellular location">
    <subcellularLocation>
        <location evidence="1">Cell membrane</location>
        <topology evidence="1">Multi-pass membrane protein</topology>
    </subcellularLocation>
</comment>
<accession>A0A8T0A9V7</accession>
<feature type="transmembrane region" description="Helical" evidence="11">
    <location>
        <begin position="129"/>
        <end position="148"/>
    </location>
</feature>
<dbReference type="PRINTS" id="PR00237">
    <property type="entry name" value="GPCRRHODOPSN"/>
</dbReference>
<feature type="domain" description="G-protein coupled receptors family 1 profile" evidence="12">
    <location>
        <begin position="1"/>
        <end position="191"/>
    </location>
</feature>
<feature type="domain" description="G-protein coupled receptors family 1 profile" evidence="12">
    <location>
        <begin position="271"/>
        <end position="516"/>
    </location>
</feature>
<dbReference type="GO" id="GO:0006955">
    <property type="term" value="P:immune response"/>
    <property type="evidence" value="ECO:0007669"/>
    <property type="project" value="TreeGrafter"/>
</dbReference>
<protein>
    <recommendedName>
        <fullName evidence="12">G-protein coupled receptors family 1 profile domain-containing protein</fullName>
    </recommendedName>
</protein>
<evidence type="ECO:0000256" key="6">
    <source>
        <dbReference type="ARBA" id="ARBA00023136"/>
    </source>
</evidence>
<dbReference type="GO" id="GO:0019722">
    <property type="term" value="P:calcium-mediated signaling"/>
    <property type="evidence" value="ECO:0007669"/>
    <property type="project" value="TreeGrafter"/>
</dbReference>
<dbReference type="PANTHER" id="PTHR10489:SF946">
    <property type="entry name" value="LEUKOTRIENE B4 RECEPTOR 1-LIKE"/>
    <property type="match status" value="1"/>
</dbReference>
<dbReference type="PANTHER" id="PTHR10489">
    <property type="entry name" value="CELL ADHESION MOLECULE"/>
    <property type="match status" value="1"/>
</dbReference>
<evidence type="ECO:0000256" key="11">
    <source>
        <dbReference type="SAM" id="Phobius"/>
    </source>
</evidence>
<dbReference type="SUPFAM" id="SSF81321">
    <property type="entry name" value="Family A G protein-coupled receptor-like"/>
    <property type="match status" value="2"/>
</dbReference>
<keyword evidence="7 10" id="KW-0675">Receptor</keyword>